<reference evidence="1" key="1">
    <citation type="journal article" date="2021" name="New Phytol.">
        <title>Evolutionary innovations through gain and loss of genes in the ectomycorrhizal Boletales.</title>
        <authorList>
            <person name="Wu G."/>
            <person name="Miyauchi S."/>
            <person name="Morin E."/>
            <person name="Kuo A."/>
            <person name="Drula E."/>
            <person name="Varga T."/>
            <person name="Kohler A."/>
            <person name="Feng B."/>
            <person name="Cao Y."/>
            <person name="Lipzen A."/>
            <person name="Daum C."/>
            <person name="Hundley H."/>
            <person name="Pangilinan J."/>
            <person name="Johnson J."/>
            <person name="Barry K."/>
            <person name="LaButti K."/>
            <person name="Ng V."/>
            <person name="Ahrendt S."/>
            <person name="Min B."/>
            <person name="Choi I.G."/>
            <person name="Park H."/>
            <person name="Plett J.M."/>
            <person name="Magnuson J."/>
            <person name="Spatafora J.W."/>
            <person name="Nagy L.G."/>
            <person name="Henrissat B."/>
            <person name="Grigoriev I.V."/>
            <person name="Yang Z.L."/>
            <person name="Xu J."/>
            <person name="Martin F.M."/>
        </authorList>
    </citation>
    <scope>NUCLEOTIDE SEQUENCE</scope>
    <source>
        <strain evidence="1">ATCC 28755</strain>
    </source>
</reference>
<dbReference type="Proteomes" id="UP000790377">
    <property type="component" value="Unassembled WGS sequence"/>
</dbReference>
<sequence length="284" mass="31872">MMTSTCSERNGLPQPCTATMSLYLTSNSISALTLLCWEVCVTLDDEVELIWNRESNFIIKWIFLLTRYAGIVSLIGFLFSEDAKTHLMLSCRDFLVMQVTMCQILVTLVELTFAIRVFALYNRDRRMALFLACLIAAGFIVMVFALSRDIPRTTFDANCGVTHIDPSMAWFSLTSTATEIIVLLLTLVKCMWTVHLIQKSAPIFTLLVRDGSLGFLAIVSFLIPTSILLVVQHGRFVSWVSPWLNVAMSSAACRLIINMLRLPLNDSQNLSTRTSPIITSHIVM</sequence>
<evidence type="ECO:0000313" key="1">
    <source>
        <dbReference type="EMBL" id="KAH7909944.1"/>
    </source>
</evidence>
<proteinExistence type="predicted"/>
<keyword evidence="2" id="KW-1185">Reference proteome</keyword>
<protein>
    <submittedName>
        <fullName evidence="1">Uncharacterized protein</fullName>
    </submittedName>
</protein>
<name>A0ACB8A9P2_9AGAM</name>
<dbReference type="EMBL" id="MU267734">
    <property type="protein sequence ID" value="KAH7909944.1"/>
    <property type="molecule type" value="Genomic_DNA"/>
</dbReference>
<gene>
    <name evidence="1" type="ORF">BJ138DRAFT_1154080</name>
</gene>
<evidence type="ECO:0000313" key="2">
    <source>
        <dbReference type="Proteomes" id="UP000790377"/>
    </source>
</evidence>
<organism evidence="1 2">
    <name type="scientific">Hygrophoropsis aurantiaca</name>
    <dbReference type="NCBI Taxonomy" id="72124"/>
    <lineage>
        <taxon>Eukaryota</taxon>
        <taxon>Fungi</taxon>
        <taxon>Dikarya</taxon>
        <taxon>Basidiomycota</taxon>
        <taxon>Agaricomycotina</taxon>
        <taxon>Agaricomycetes</taxon>
        <taxon>Agaricomycetidae</taxon>
        <taxon>Boletales</taxon>
        <taxon>Coniophorineae</taxon>
        <taxon>Hygrophoropsidaceae</taxon>
        <taxon>Hygrophoropsis</taxon>
    </lineage>
</organism>
<comment type="caution">
    <text evidence="1">The sequence shown here is derived from an EMBL/GenBank/DDBJ whole genome shotgun (WGS) entry which is preliminary data.</text>
</comment>
<accession>A0ACB8A9P2</accession>